<protein>
    <submittedName>
        <fullName evidence="1">Uncharacterized protein</fullName>
    </submittedName>
</protein>
<evidence type="ECO:0000313" key="2">
    <source>
        <dbReference type="Proteomes" id="UP000614460"/>
    </source>
</evidence>
<reference evidence="1" key="2">
    <citation type="submission" date="2020-09" db="EMBL/GenBank/DDBJ databases">
        <authorList>
            <person name="Sun Q."/>
            <person name="Zhou Y."/>
        </authorList>
    </citation>
    <scope>NUCLEOTIDE SEQUENCE</scope>
    <source>
        <strain evidence="1">CGMCC 1.15966</strain>
    </source>
</reference>
<name>A0A8H9FZ51_9SPHI</name>
<dbReference type="Proteomes" id="UP000614460">
    <property type="component" value="Unassembled WGS sequence"/>
</dbReference>
<accession>A0A8H9FZ51</accession>
<evidence type="ECO:0000313" key="1">
    <source>
        <dbReference type="EMBL" id="GGE13548.1"/>
    </source>
</evidence>
<dbReference type="AlphaFoldDB" id="A0A8H9FZ51"/>
<dbReference type="RefSeq" id="WP_182497656.1">
    <property type="nucleotide sequence ID" value="NZ_BMKM01000001.1"/>
</dbReference>
<comment type="caution">
    <text evidence="1">The sequence shown here is derived from an EMBL/GenBank/DDBJ whole genome shotgun (WGS) entry which is preliminary data.</text>
</comment>
<keyword evidence="2" id="KW-1185">Reference proteome</keyword>
<sequence>MKTLIFTFMVIFSLSSYGQVKYEKAMGEALKTWSSGNAKEASAQFERIAQVEKDNWLPKYYQALTLVTSSFQIHDETEKSNVLKKIGKLIPTDEKDLNSEWLVVRALATTSDMITDPAGKAAILAPSIMGDYETAIKMDPNNPRAIVGLAEFSMQSKKFMGGDSKEECESIQKALPLYDTKKSDQPFYPSWGKERAEALLKECK</sequence>
<reference evidence="1" key="1">
    <citation type="journal article" date="2014" name="Int. J. Syst. Evol. Microbiol.">
        <title>Complete genome sequence of Corynebacterium casei LMG S-19264T (=DSM 44701T), isolated from a smear-ripened cheese.</title>
        <authorList>
            <consortium name="US DOE Joint Genome Institute (JGI-PGF)"/>
            <person name="Walter F."/>
            <person name="Albersmeier A."/>
            <person name="Kalinowski J."/>
            <person name="Ruckert C."/>
        </authorList>
    </citation>
    <scope>NUCLEOTIDE SEQUENCE</scope>
    <source>
        <strain evidence="1">CGMCC 1.15966</strain>
    </source>
</reference>
<dbReference type="EMBL" id="BMKM01000001">
    <property type="protein sequence ID" value="GGE13548.1"/>
    <property type="molecule type" value="Genomic_DNA"/>
</dbReference>
<organism evidence="1 2">
    <name type="scientific">Sphingobacterium cellulitidis</name>
    <dbReference type="NCBI Taxonomy" id="1768011"/>
    <lineage>
        <taxon>Bacteria</taxon>
        <taxon>Pseudomonadati</taxon>
        <taxon>Bacteroidota</taxon>
        <taxon>Sphingobacteriia</taxon>
        <taxon>Sphingobacteriales</taxon>
        <taxon>Sphingobacteriaceae</taxon>
        <taxon>Sphingobacterium</taxon>
    </lineage>
</organism>
<gene>
    <name evidence="1" type="ORF">GCM10011516_09250</name>
</gene>
<proteinExistence type="predicted"/>